<feature type="transmembrane region" description="Helical" evidence="1">
    <location>
        <begin position="190"/>
        <end position="211"/>
    </location>
</feature>
<dbReference type="OrthoDB" id="9773582at2"/>
<accession>A0A1Q6A340</accession>
<reference evidence="3 4" key="1">
    <citation type="submission" date="2016-11" db="EMBL/GenBank/DDBJ databases">
        <title>Whole Genome Sequencing of Mucilaginibacter polytrichastri RG4-7(T) isolated from the moss sample.</title>
        <authorList>
            <person name="Li Y."/>
        </authorList>
    </citation>
    <scope>NUCLEOTIDE SEQUENCE [LARGE SCALE GENOMIC DNA]</scope>
    <source>
        <strain evidence="3 4">RG4-7</strain>
    </source>
</reference>
<dbReference type="InterPro" id="IPR000326">
    <property type="entry name" value="PAP2/HPO"/>
</dbReference>
<feature type="transmembrane region" description="Helical" evidence="1">
    <location>
        <begin position="217"/>
        <end position="235"/>
    </location>
</feature>
<dbReference type="Gene3D" id="1.20.144.10">
    <property type="entry name" value="Phosphatidic acid phosphatase type 2/haloperoxidase"/>
    <property type="match status" value="2"/>
</dbReference>
<keyword evidence="1" id="KW-1133">Transmembrane helix</keyword>
<comment type="caution">
    <text evidence="3">The sequence shown here is derived from an EMBL/GenBank/DDBJ whole genome shotgun (WGS) entry which is preliminary data.</text>
</comment>
<evidence type="ECO:0000313" key="3">
    <source>
        <dbReference type="EMBL" id="OKS88426.1"/>
    </source>
</evidence>
<feature type="domain" description="Phosphatidic acid phosphatase type 2/haloperoxidase" evidence="2">
    <location>
        <begin position="117"/>
        <end position="232"/>
    </location>
</feature>
<protein>
    <recommendedName>
        <fullName evidence="2">Phosphatidic acid phosphatase type 2/haloperoxidase domain-containing protein</fullName>
    </recommendedName>
</protein>
<keyword evidence="1" id="KW-0472">Membrane</keyword>
<evidence type="ECO:0000256" key="1">
    <source>
        <dbReference type="SAM" id="Phobius"/>
    </source>
</evidence>
<dbReference type="PANTHER" id="PTHR14969">
    <property type="entry name" value="SPHINGOSINE-1-PHOSPHATE PHOSPHOHYDROLASE"/>
    <property type="match status" value="1"/>
</dbReference>
<keyword evidence="4" id="KW-1185">Reference proteome</keyword>
<dbReference type="CDD" id="cd03392">
    <property type="entry name" value="PAP2_like_2"/>
    <property type="match status" value="1"/>
</dbReference>
<evidence type="ECO:0000259" key="2">
    <source>
        <dbReference type="SMART" id="SM00014"/>
    </source>
</evidence>
<dbReference type="SUPFAM" id="SSF48317">
    <property type="entry name" value="Acid phosphatase/Vanadium-dependent haloperoxidase"/>
    <property type="match status" value="1"/>
</dbReference>
<feature type="transmembrane region" description="Helical" evidence="1">
    <location>
        <begin position="157"/>
        <end position="178"/>
    </location>
</feature>
<evidence type="ECO:0000313" key="4">
    <source>
        <dbReference type="Proteomes" id="UP000186720"/>
    </source>
</evidence>
<feature type="transmembrane region" description="Helical" evidence="1">
    <location>
        <begin position="118"/>
        <end position="137"/>
    </location>
</feature>
<dbReference type="Proteomes" id="UP000186720">
    <property type="component" value="Unassembled WGS sequence"/>
</dbReference>
<proteinExistence type="predicted"/>
<keyword evidence="1" id="KW-0812">Transmembrane</keyword>
<dbReference type="InterPro" id="IPR036938">
    <property type="entry name" value="PAP2/HPO_sf"/>
</dbReference>
<gene>
    <name evidence="3" type="ORF">RG47T_3893</name>
</gene>
<dbReference type="PANTHER" id="PTHR14969:SF13">
    <property type="entry name" value="AT30094P"/>
    <property type="match status" value="1"/>
</dbReference>
<sequence>MLFLFKKNAVLITNAHYKNIPVGHTLHKTMIAERRKKIMAVVLVLICVGFLALSLFVKYSPVNILDERFSKDVQQYQNPVLDTAMEIISWFGYFPGSIIMVVLATGIFLLLKYKREALFMLSTAFAGVVSTIFKIIVNRPRPSEPLVHVFKKASQQSFPSGHVLFYIVYFGFLTMLMIQLKDLPKSIRIIIGSFSVFLIFSIPFSRIYLGAHWFTDVVGGVLIGIVCLYVLSYFYERKATKQYENKA</sequence>
<feature type="transmembrane region" description="Helical" evidence="1">
    <location>
        <begin position="87"/>
        <end position="111"/>
    </location>
</feature>
<dbReference type="Pfam" id="PF01569">
    <property type="entry name" value="PAP2"/>
    <property type="match status" value="1"/>
</dbReference>
<name>A0A1Q6A340_9SPHI</name>
<dbReference type="SMART" id="SM00014">
    <property type="entry name" value="acidPPc"/>
    <property type="match status" value="1"/>
</dbReference>
<dbReference type="STRING" id="1302689.RG47T_3893"/>
<organism evidence="3 4">
    <name type="scientific">Mucilaginibacter polytrichastri</name>
    <dbReference type="NCBI Taxonomy" id="1302689"/>
    <lineage>
        <taxon>Bacteria</taxon>
        <taxon>Pseudomonadati</taxon>
        <taxon>Bacteroidota</taxon>
        <taxon>Sphingobacteriia</taxon>
        <taxon>Sphingobacteriales</taxon>
        <taxon>Sphingobacteriaceae</taxon>
        <taxon>Mucilaginibacter</taxon>
    </lineage>
</organism>
<dbReference type="AlphaFoldDB" id="A0A1Q6A340"/>
<dbReference type="EMBL" id="MPPL01000001">
    <property type="protein sequence ID" value="OKS88426.1"/>
    <property type="molecule type" value="Genomic_DNA"/>
</dbReference>
<feature type="transmembrane region" description="Helical" evidence="1">
    <location>
        <begin position="38"/>
        <end position="57"/>
    </location>
</feature>